<evidence type="ECO:0000256" key="2">
    <source>
        <dbReference type="SAM" id="Phobius"/>
    </source>
</evidence>
<dbReference type="Pfam" id="PF05427">
    <property type="entry name" value="FIBP"/>
    <property type="match status" value="1"/>
</dbReference>
<evidence type="ECO:0000256" key="1">
    <source>
        <dbReference type="SAM" id="MobiDB-lite"/>
    </source>
</evidence>
<feature type="region of interest" description="Disordered" evidence="1">
    <location>
        <begin position="189"/>
        <end position="223"/>
    </location>
</feature>
<name>A0A8B9QAG2_APTOW</name>
<reference evidence="3" key="2">
    <citation type="submission" date="2025-09" db="UniProtKB">
        <authorList>
            <consortium name="Ensembl"/>
        </authorList>
    </citation>
    <scope>IDENTIFICATION</scope>
</reference>
<dbReference type="InterPro" id="IPR008614">
    <property type="entry name" value="FIBP"/>
</dbReference>
<proteinExistence type="predicted"/>
<feature type="transmembrane region" description="Helical" evidence="2">
    <location>
        <begin position="54"/>
        <end position="79"/>
    </location>
</feature>
<sequence>MTPPQHGHVPWVLWGPLGSHGCCGLPWVLWISHGCYGVLGFLWALWVSHGCYGVLGGLMGVMGLPWVLLGALGFPWVLWVSHGCSGVPWVLWVSCGYYGVPRVLGGDPTDAGGLRWVPGVPPALGAPPVPPRHPWVPPVTRRDYAAVIFFANSRFETGKRRLQFLSFGDLAACAQSMIMMQHWTQGALGEGTPRGHHGDTLGTWGHPADTGDRDILGTPVTLG</sequence>
<evidence type="ECO:0000313" key="3">
    <source>
        <dbReference type="Ensembl" id="ENSAOWP00000024931.1"/>
    </source>
</evidence>
<reference evidence="3" key="1">
    <citation type="submission" date="2025-08" db="UniProtKB">
        <authorList>
            <consortium name="Ensembl"/>
        </authorList>
    </citation>
    <scope>IDENTIFICATION</scope>
</reference>
<dbReference type="Ensembl" id="ENSAOWT00000028272.1">
    <property type="protein sequence ID" value="ENSAOWP00000024931.1"/>
    <property type="gene ID" value="ENSAOWG00000016876.1"/>
</dbReference>
<accession>A0A8B9QAG2</accession>
<feature type="transmembrane region" description="Helical" evidence="2">
    <location>
        <begin position="27"/>
        <end position="47"/>
    </location>
</feature>
<protein>
    <submittedName>
        <fullName evidence="3">Uncharacterized protein</fullName>
    </submittedName>
</protein>
<dbReference type="AlphaFoldDB" id="A0A8B9QAG2"/>
<keyword evidence="4" id="KW-1185">Reference proteome</keyword>
<organism evidence="3 4">
    <name type="scientific">Apteryx owenii</name>
    <name type="common">Little spotted kiwi</name>
    <dbReference type="NCBI Taxonomy" id="8824"/>
    <lineage>
        <taxon>Eukaryota</taxon>
        <taxon>Metazoa</taxon>
        <taxon>Chordata</taxon>
        <taxon>Craniata</taxon>
        <taxon>Vertebrata</taxon>
        <taxon>Euteleostomi</taxon>
        <taxon>Archelosauria</taxon>
        <taxon>Archosauria</taxon>
        <taxon>Dinosauria</taxon>
        <taxon>Saurischia</taxon>
        <taxon>Theropoda</taxon>
        <taxon>Coelurosauria</taxon>
        <taxon>Aves</taxon>
        <taxon>Palaeognathae</taxon>
        <taxon>Apterygiformes</taxon>
        <taxon>Apterygidae</taxon>
        <taxon>Apteryx</taxon>
    </lineage>
</organism>
<keyword evidence="2" id="KW-0472">Membrane</keyword>
<keyword evidence="2" id="KW-0812">Transmembrane</keyword>
<evidence type="ECO:0000313" key="4">
    <source>
        <dbReference type="Proteomes" id="UP000694424"/>
    </source>
</evidence>
<keyword evidence="2" id="KW-1133">Transmembrane helix</keyword>
<dbReference type="Proteomes" id="UP000694424">
    <property type="component" value="Unplaced"/>
</dbReference>